<dbReference type="AlphaFoldDB" id="A0A388JWX1"/>
<evidence type="ECO:0000256" key="2">
    <source>
        <dbReference type="SAM" id="MobiDB-lite"/>
    </source>
</evidence>
<proteinExistence type="predicted"/>
<keyword evidence="4" id="KW-1185">Reference proteome</keyword>
<dbReference type="EMBL" id="BFEA01000027">
    <property type="protein sequence ID" value="GBG62314.1"/>
    <property type="molecule type" value="Genomic_DNA"/>
</dbReference>
<protein>
    <submittedName>
        <fullName evidence="3">Uncharacterized protein</fullName>
    </submittedName>
</protein>
<evidence type="ECO:0000313" key="4">
    <source>
        <dbReference type="Proteomes" id="UP000265515"/>
    </source>
</evidence>
<feature type="compositionally biased region" description="Acidic residues" evidence="2">
    <location>
        <begin position="98"/>
        <end position="109"/>
    </location>
</feature>
<accession>A0A388JWX1</accession>
<organism evidence="3 4">
    <name type="scientific">Chara braunii</name>
    <name type="common">Braun's stonewort</name>
    <dbReference type="NCBI Taxonomy" id="69332"/>
    <lineage>
        <taxon>Eukaryota</taxon>
        <taxon>Viridiplantae</taxon>
        <taxon>Streptophyta</taxon>
        <taxon>Charophyceae</taxon>
        <taxon>Charales</taxon>
        <taxon>Characeae</taxon>
        <taxon>Chara</taxon>
    </lineage>
</organism>
<feature type="region of interest" description="Disordered" evidence="2">
    <location>
        <begin position="89"/>
        <end position="122"/>
    </location>
</feature>
<evidence type="ECO:0000256" key="1">
    <source>
        <dbReference type="SAM" id="Coils"/>
    </source>
</evidence>
<comment type="caution">
    <text evidence="3">The sequence shown here is derived from an EMBL/GenBank/DDBJ whole genome shotgun (WGS) entry which is preliminary data.</text>
</comment>
<feature type="region of interest" description="Disordered" evidence="2">
    <location>
        <begin position="152"/>
        <end position="174"/>
    </location>
</feature>
<name>A0A388JWX1_CHABU</name>
<dbReference type="Gramene" id="GBG62314">
    <property type="protein sequence ID" value="GBG62314"/>
    <property type="gene ID" value="CBR_g29922"/>
</dbReference>
<reference evidence="3 4" key="1">
    <citation type="journal article" date="2018" name="Cell">
        <title>The Chara Genome: Secondary Complexity and Implications for Plant Terrestrialization.</title>
        <authorList>
            <person name="Nishiyama T."/>
            <person name="Sakayama H."/>
            <person name="Vries J.D."/>
            <person name="Buschmann H."/>
            <person name="Saint-Marcoux D."/>
            <person name="Ullrich K.K."/>
            <person name="Haas F.B."/>
            <person name="Vanderstraeten L."/>
            <person name="Becker D."/>
            <person name="Lang D."/>
            <person name="Vosolsobe S."/>
            <person name="Rombauts S."/>
            <person name="Wilhelmsson P.K.I."/>
            <person name="Janitza P."/>
            <person name="Kern R."/>
            <person name="Heyl A."/>
            <person name="Rumpler F."/>
            <person name="Villalobos L.I.A.C."/>
            <person name="Clay J.M."/>
            <person name="Skokan R."/>
            <person name="Toyoda A."/>
            <person name="Suzuki Y."/>
            <person name="Kagoshima H."/>
            <person name="Schijlen E."/>
            <person name="Tajeshwar N."/>
            <person name="Catarino B."/>
            <person name="Hetherington A.J."/>
            <person name="Saltykova A."/>
            <person name="Bonnot C."/>
            <person name="Breuninger H."/>
            <person name="Symeonidi A."/>
            <person name="Radhakrishnan G.V."/>
            <person name="Van Nieuwerburgh F."/>
            <person name="Deforce D."/>
            <person name="Chang C."/>
            <person name="Karol K.G."/>
            <person name="Hedrich R."/>
            <person name="Ulvskov P."/>
            <person name="Glockner G."/>
            <person name="Delwiche C.F."/>
            <person name="Petrasek J."/>
            <person name="Van de Peer Y."/>
            <person name="Friml J."/>
            <person name="Beilby M."/>
            <person name="Dolan L."/>
            <person name="Kohara Y."/>
            <person name="Sugano S."/>
            <person name="Fujiyama A."/>
            <person name="Delaux P.-M."/>
            <person name="Quint M."/>
            <person name="TheiBen G."/>
            <person name="Hagemann M."/>
            <person name="Harholt J."/>
            <person name="Dunand C."/>
            <person name="Zachgo S."/>
            <person name="Langdale J."/>
            <person name="Maumus F."/>
            <person name="Straeten D.V.D."/>
            <person name="Gould S.B."/>
            <person name="Rensing S.A."/>
        </authorList>
    </citation>
    <scope>NUCLEOTIDE SEQUENCE [LARGE SCALE GENOMIC DNA]</scope>
    <source>
        <strain evidence="3 4">S276</strain>
    </source>
</reference>
<keyword evidence="1" id="KW-0175">Coiled coil</keyword>
<feature type="coiled-coil region" evidence="1">
    <location>
        <begin position="174"/>
        <end position="205"/>
    </location>
</feature>
<dbReference type="Proteomes" id="UP000265515">
    <property type="component" value="Unassembled WGS sequence"/>
</dbReference>
<evidence type="ECO:0000313" key="3">
    <source>
        <dbReference type="EMBL" id="GBG62314.1"/>
    </source>
</evidence>
<sequence>MAAAAAMSIPAAAALASAAAGVVSHTKPSRASLTRAAVRRDSCAADPIGFLALSRAEQQQECFGAAQRAAVATPLAARLLARRAVGGDDRNQLTSLDGQEEGEEQDQWEQELGNGNGGDPHQTIITVETRRSFLTASAFLAAGGSSLFAVPDAQAGKRKPPPPPQPKDDDLQGLSAYEAKLLAKQKRKEEMKAALQERLEKAKLREEADAAAVKSQSAKIGRAAPAAAPVAAEPQEAPALETTPAVTVELEPVIQSEQLPKV</sequence>
<gene>
    <name evidence="3" type="ORF">CBR_g29922</name>
</gene>